<dbReference type="KEGG" id="lrs:PX52LOC_00031"/>
<dbReference type="Gene3D" id="6.10.340.10">
    <property type="match status" value="1"/>
</dbReference>
<comment type="subcellular location">
    <subcellularLocation>
        <location evidence="2">Cell membrane</location>
    </subcellularLocation>
</comment>
<evidence type="ECO:0000256" key="1">
    <source>
        <dbReference type="ARBA" id="ARBA00000085"/>
    </source>
</evidence>
<dbReference type="FunFam" id="1.10.287.130:FF:000008">
    <property type="entry name" value="Two-component sensor histidine kinase"/>
    <property type="match status" value="1"/>
</dbReference>
<gene>
    <name evidence="16" type="ORF">PX52LOC_00031</name>
</gene>
<proteinExistence type="predicted"/>
<evidence type="ECO:0000256" key="10">
    <source>
        <dbReference type="ARBA" id="ARBA00023012"/>
    </source>
</evidence>
<dbReference type="InterPro" id="IPR003660">
    <property type="entry name" value="HAMP_dom"/>
</dbReference>
<evidence type="ECO:0000256" key="2">
    <source>
        <dbReference type="ARBA" id="ARBA00004236"/>
    </source>
</evidence>
<dbReference type="InterPro" id="IPR036890">
    <property type="entry name" value="HATPase_C_sf"/>
</dbReference>
<dbReference type="GO" id="GO:0016036">
    <property type="term" value="P:cellular response to phosphate starvation"/>
    <property type="evidence" value="ECO:0007669"/>
    <property type="project" value="TreeGrafter"/>
</dbReference>
<dbReference type="InterPro" id="IPR003661">
    <property type="entry name" value="HisK_dim/P_dom"/>
</dbReference>
<feature type="transmembrane region" description="Helical" evidence="12">
    <location>
        <begin position="6"/>
        <end position="25"/>
    </location>
</feature>
<keyword evidence="9" id="KW-0067">ATP-binding</keyword>
<evidence type="ECO:0000256" key="8">
    <source>
        <dbReference type="ARBA" id="ARBA00022777"/>
    </source>
</evidence>
<dbReference type="FunFam" id="3.30.565.10:FF:000006">
    <property type="entry name" value="Sensor histidine kinase WalK"/>
    <property type="match status" value="1"/>
</dbReference>
<reference evidence="17" key="1">
    <citation type="submission" date="2019-08" db="EMBL/GenBank/DDBJ databases">
        <title>Limnoglobus roseus gen. nov., sp. nov., a novel freshwater planctomycete with a giant genome from the family Gemmataceae.</title>
        <authorList>
            <person name="Kulichevskaya I.S."/>
            <person name="Naumoff D.G."/>
            <person name="Miroshnikov K."/>
            <person name="Ivanova A."/>
            <person name="Philippov D.A."/>
            <person name="Hakobyan A."/>
            <person name="Rijpstra I.C."/>
            <person name="Sinninghe Damste J.S."/>
            <person name="Liesack W."/>
            <person name="Dedysh S.N."/>
        </authorList>
    </citation>
    <scope>NUCLEOTIDE SEQUENCE [LARGE SCALE GENOMIC DNA]</scope>
    <source>
        <strain evidence="17">PX52</strain>
    </source>
</reference>
<dbReference type="CDD" id="cd06225">
    <property type="entry name" value="HAMP"/>
    <property type="match status" value="1"/>
</dbReference>
<dbReference type="Pfam" id="PF00672">
    <property type="entry name" value="HAMP"/>
    <property type="match status" value="1"/>
</dbReference>
<dbReference type="InterPro" id="IPR003594">
    <property type="entry name" value="HATPase_dom"/>
</dbReference>
<keyword evidence="12" id="KW-0812">Transmembrane</keyword>
<feature type="domain" description="PAS" evidence="14">
    <location>
        <begin position="118"/>
        <end position="165"/>
    </location>
</feature>
<keyword evidence="4" id="KW-1003">Cell membrane</keyword>
<evidence type="ECO:0000256" key="11">
    <source>
        <dbReference type="ARBA" id="ARBA00023136"/>
    </source>
</evidence>
<keyword evidence="11 12" id="KW-0472">Membrane</keyword>
<dbReference type="Pfam" id="PF02518">
    <property type="entry name" value="HATPase_c"/>
    <property type="match status" value="1"/>
</dbReference>
<dbReference type="EMBL" id="CP042425">
    <property type="protein sequence ID" value="QEL13178.1"/>
    <property type="molecule type" value="Genomic_DNA"/>
</dbReference>
<dbReference type="InterPro" id="IPR050351">
    <property type="entry name" value="BphY/WalK/GraS-like"/>
</dbReference>
<accession>A0A5C1A7H2</accession>
<dbReference type="SMART" id="SM00304">
    <property type="entry name" value="HAMP"/>
    <property type="match status" value="1"/>
</dbReference>
<keyword evidence="10" id="KW-0902">Two-component regulatory system</keyword>
<dbReference type="SUPFAM" id="SSF158472">
    <property type="entry name" value="HAMP domain-like"/>
    <property type="match status" value="1"/>
</dbReference>
<dbReference type="InterPro" id="IPR000014">
    <property type="entry name" value="PAS"/>
</dbReference>
<dbReference type="Gene3D" id="1.10.287.130">
    <property type="match status" value="1"/>
</dbReference>
<dbReference type="CDD" id="cd00082">
    <property type="entry name" value="HisKA"/>
    <property type="match status" value="1"/>
</dbReference>
<evidence type="ECO:0000256" key="7">
    <source>
        <dbReference type="ARBA" id="ARBA00022741"/>
    </source>
</evidence>
<dbReference type="CDD" id="cd00075">
    <property type="entry name" value="HATPase"/>
    <property type="match status" value="1"/>
</dbReference>
<keyword evidence="12" id="KW-1133">Transmembrane helix</keyword>
<dbReference type="PRINTS" id="PR00344">
    <property type="entry name" value="BCTRLSENSOR"/>
</dbReference>
<protein>
    <recommendedName>
        <fullName evidence="3">histidine kinase</fullName>
        <ecNumber evidence="3">2.7.13.3</ecNumber>
    </recommendedName>
</protein>
<dbReference type="InterPro" id="IPR035965">
    <property type="entry name" value="PAS-like_dom_sf"/>
</dbReference>
<dbReference type="RefSeq" id="WP_149108166.1">
    <property type="nucleotide sequence ID" value="NZ_CP042425.1"/>
</dbReference>
<dbReference type="NCBIfam" id="TIGR00229">
    <property type="entry name" value="sensory_box"/>
    <property type="match status" value="1"/>
</dbReference>
<dbReference type="SUPFAM" id="SSF55785">
    <property type="entry name" value="PYP-like sensor domain (PAS domain)"/>
    <property type="match status" value="1"/>
</dbReference>
<evidence type="ECO:0000256" key="5">
    <source>
        <dbReference type="ARBA" id="ARBA00022553"/>
    </source>
</evidence>
<evidence type="ECO:0000256" key="9">
    <source>
        <dbReference type="ARBA" id="ARBA00022840"/>
    </source>
</evidence>
<dbReference type="PROSITE" id="PS50885">
    <property type="entry name" value="HAMP"/>
    <property type="match status" value="1"/>
</dbReference>
<evidence type="ECO:0000259" key="13">
    <source>
        <dbReference type="PROSITE" id="PS50109"/>
    </source>
</evidence>
<dbReference type="GO" id="GO:0004721">
    <property type="term" value="F:phosphoprotein phosphatase activity"/>
    <property type="evidence" value="ECO:0007669"/>
    <property type="project" value="TreeGrafter"/>
</dbReference>
<comment type="catalytic activity">
    <reaction evidence="1">
        <text>ATP + protein L-histidine = ADP + protein N-phospho-L-histidine.</text>
        <dbReference type="EC" id="2.7.13.3"/>
    </reaction>
</comment>
<dbReference type="InterPro" id="IPR005467">
    <property type="entry name" value="His_kinase_dom"/>
</dbReference>
<keyword evidence="6" id="KW-0808">Transferase</keyword>
<keyword evidence="17" id="KW-1185">Reference proteome</keyword>
<dbReference type="Pfam" id="PF00512">
    <property type="entry name" value="HisKA"/>
    <property type="match status" value="1"/>
</dbReference>
<feature type="domain" description="Histidine kinase" evidence="13">
    <location>
        <begin position="240"/>
        <end position="461"/>
    </location>
</feature>
<feature type="transmembrane region" description="Helical" evidence="12">
    <location>
        <begin position="37"/>
        <end position="60"/>
    </location>
</feature>
<dbReference type="Pfam" id="PF08448">
    <property type="entry name" value="PAS_4"/>
    <property type="match status" value="1"/>
</dbReference>
<evidence type="ECO:0000256" key="3">
    <source>
        <dbReference type="ARBA" id="ARBA00012438"/>
    </source>
</evidence>
<dbReference type="EC" id="2.7.13.3" evidence="3"/>
<dbReference type="Proteomes" id="UP000324974">
    <property type="component" value="Chromosome"/>
</dbReference>
<dbReference type="SMART" id="SM00091">
    <property type="entry name" value="PAS"/>
    <property type="match status" value="1"/>
</dbReference>
<dbReference type="Gene3D" id="3.30.565.10">
    <property type="entry name" value="Histidine kinase-like ATPase, C-terminal domain"/>
    <property type="match status" value="1"/>
</dbReference>
<dbReference type="CDD" id="cd00130">
    <property type="entry name" value="PAS"/>
    <property type="match status" value="1"/>
</dbReference>
<dbReference type="PANTHER" id="PTHR45453:SF1">
    <property type="entry name" value="PHOSPHATE REGULON SENSOR PROTEIN PHOR"/>
    <property type="match status" value="1"/>
</dbReference>
<dbReference type="InterPro" id="IPR004358">
    <property type="entry name" value="Sig_transdc_His_kin-like_C"/>
</dbReference>
<dbReference type="InterPro" id="IPR013656">
    <property type="entry name" value="PAS_4"/>
</dbReference>
<evidence type="ECO:0000256" key="4">
    <source>
        <dbReference type="ARBA" id="ARBA00022475"/>
    </source>
</evidence>
<keyword evidence="5" id="KW-0597">Phosphoprotein</keyword>
<dbReference type="GO" id="GO:0000155">
    <property type="term" value="F:phosphorelay sensor kinase activity"/>
    <property type="evidence" value="ECO:0007669"/>
    <property type="project" value="InterPro"/>
</dbReference>
<dbReference type="PROSITE" id="PS50109">
    <property type="entry name" value="HIS_KIN"/>
    <property type="match status" value="1"/>
</dbReference>
<feature type="domain" description="HAMP" evidence="15">
    <location>
        <begin position="61"/>
        <end position="113"/>
    </location>
</feature>
<dbReference type="SUPFAM" id="SSF55874">
    <property type="entry name" value="ATPase domain of HSP90 chaperone/DNA topoisomerase II/histidine kinase"/>
    <property type="match status" value="1"/>
</dbReference>
<evidence type="ECO:0000259" key="15">
    <source>
        <dbReference type="PROSITE" id="PS50885"/>
    </source>
</evidence>
<dbReference type="Gene3D" id="3.30.450.20">
    <property type="entry name" value="PAS domain"/>
    <property type="match status" value="1"/>
</dbReference>
<dbReference type="SUPFAM" id="SSF47384">
    <property type="entry name" value="Homodimeric domain of signal transducing histidine kinase"/>
    <property type="match status" value="1"/>
</dbReference>
<dbReference type="GO" id="GO:0005886">
    <property type="term" value="C:plasma membrane"/>
    <property type="evidence" value="ECO:0007669"/>
    <property type="project" value="UniProtKB-SubCell"/>
</dbReference>
<evidence type="ECO:0000256" key="12">
    <source>
        <dbReference type="SAM" id="Phobius"/>
    </source>
</evidence>
<dbReference type="GO" id="GO:0005524">
    <property type="term" value="F:ATP binding"/>
    <property type="evidence" value="ECO:0007669"/>
    <property type="project" value="UniProtKB-KW"/>
</dbReference>
<evidence type="ECO:0000313" key="16">
    <source>
        <dbReference type="EMBL" id="QEL13178.1"/>
    </source>
</evidence>
<dbReference type="PROSITE" id="PS50112">
    <property type="entry name" value="PAS"/>
    <property type="match status" value="1"/>
</dbReference>
<organism evidence="16 17">
    <name type="scientific">Limnoglobus roseus</name>
    <dbReference type="NCBI Taxonomy" id="2598579"/>
    <lineage>
        <taxon>Bacteria</taxon>
        <taxon>Pseudomonadati</taxon>
        <taxon>Planctomycetota</taxon>
        <taxon>Planctomycetia</taxon>
        <taxon>Gemmatales</taxon>
        <taxon>Gemmataceae</taxon>
        <taxon>Limnoglobus</taxon>
    </lineage>
</organism>
<keyword evidence="8 16" id="KW-0418">Kinase</keyword>
<evidence type="ECO:0000313" key="17">
    <source>
        <dbReference type="Proteomes" id="UP000324974"/>
    </source>
</evidence>
<evidence type="ECO:0000256" key="6">
    <source>
        <dbReference type="ARBA" id="ARBA00022679"/>
    </source>
</evidence>
<evidence type="ECO:0000259" key="14">
    <source>
        <dbReference type="PROSITE" id="PS50112"/>
    </source>
</evidence>
<name>A0A5C1A7H2_9BACT</name>
<sequence length="461" mass="50185">MFWRLFLTYLILVFTAVGLVGVVALRQSEGEDIFYQLSRAVLTTAVVIALLSIVPSYILARRFTHPLNELAEGAKRLADGDLGLRIHTAGGQEFVALARSFNDMSKKLAGSFALLAHDREQLRTILSGMVEGVVAFDSEQQVLFANERAGVLLGFDPDAAIGRKLWEVARQRAVQEIVEKALGGGGPHREELDCKGPDARRLAAYVSRLPGAESAGAVMVLHDITDLRRLERLRQDFVANVSHELKTPLAVIQSNIEALQDGAAEDPQARGPFLERVKHEADRLDALIQDLLRLAKIESGEQPFELGRVPLDAAIAECLERQATRAEAKSMALIEVPPKNAPKGVAAFADEDAMEAILDNLVDNAIKYTPSGGKITVRWTATDRHVQIEVEDTGIGISEADLSRVFERFYRADRARNRAAGGTGLGLAIVKHLVQSLHGQVTVASQLGKGTTFKVTLPRAA</sequence>
<dbReference type="SMART" id="SM00388">
    <property type="entry name" value="HisKA"/>
    <property type="match status" value="1"/>
</dbReference>
<dbReference type="InterPro" id="IPR036097">
    <property type="entry name" value="HisK_dim/P_sf"/>
</dbReference>
<dbReference type="PANTHER" id="PTHR45453">
    <property type="entry name" value="PHOSPHATE REGULON SENSOR PROTEIN PHOR"/>
    <property type="match status" value="1"/>
</dbReference>
<dbReference type="OrthoDB" id="9813151at2"/>
<dbReference type="SMART" id="SM00387">
    <property type="entry name" value="HATPase_c"/>
    <property type="match status" value="1"/>
</dbReference>
<keyword evidence="7" id="KW-0547">Nucleotide-binding</keyword>
<dbReference type="AlphaFoldDB" id="A0A5C1A7H2"/>